<evidence type="ECO:0000313" key="2">
    <source>
        <dbReference type="EMBL" id="KNG95228.1"/>
    </source>
</evidence>
<keyword evidence="1" id="KW-1133">Transmembrane helix</keyword>
<evidence type="ECO:0000256" key="1">
    <source>
        <dbReference type="SAM" id="Phobius"/>
    </source>
</evidence>
<feature type="transmembrane region" description="Helical" evidence="1">
    <location>
        <begin position="68"/>
        <end position="88"/>
    </location>
</feature>
<proteinExistence type="predicted"/>
<feature type="transmembrane region" description="Helical" evidence="1">
    <location>
        <begin position="95"/>
        <end position="113"/>
    </location>
</feature>
<reference evidence="2 3" key="1">
    <citation type="journal article" date="2015" name="Int. J. Syst. Evol. Microbiol.">
        <title>Aestuariivita atlantica sp. nov., isolated from deep sea sediment of the Atlantic Ocean.</title>
        <authorList>
            <person name="Li G."/>
            <person name="Lai Q."/>
            <person name="Du Y."/>
            <person name="Liu X."/>
            <person name="Sun F."/>
            <person name="Shao Z."/>
        </authorList>
    </citation>
    <scope>NUCLEOTIDE SEQUENCE [LARGE SCALE GENOMIC DNA]</scope>
    <source>
        <strain evidence="2 3">22II-S11-z3</strain>
    </source>
</reference>
<dbReference type="STRING" id="1317121.ATO11_00880"/>
<gene>
    <name evidence="2" type="ORF">ATO11_00880</name>
</gene>
<keyword evidence="3" id="KW-1185">Reference proteome</keyword>
<name>A0A0L1JUZ7_9RHOB</name>
<keyword evidence="1" id="KW-0812">Transmembrane</keyword>
<dbReference type="Proteomes" id="UP000036938">
    <property type="component" value="Unassembled WGS sequence"/>
</dbReference>
<protein>
    <submittedName>
        <fullName evidence="2">Uncharacterized protein</fullName>
    </submittedName>
</protein>
<sequence>MAQASFGQRIQTIENRSARRYVPDSQRGPKTVSFLWSLGLGVAGAFAGPVLAKFAPEMLAFLPEGLEPWIADAAVAGVLSLCVAFAVSLTSTKHVFSLMLGLGLTIGVMHDLLPDPQTVMNSDPAELRVAYLDPVLAYLPADLLD</sequence>
<evidence type="ECO:0000313" key="3">
    <source>
        <dbReference type="Proteomes" id="UP000036938"/>
    </source>
</evidence>
<dbReference type="AlphaFoldDB" id="A0A0L1JUZ7"/>
<accession>A0A0L1JUZ7</accession>
<comment type="caution">
    <text evidence="2">The sequence shown here is derived from an EMBL/GenBank/DDBJ whole genome shotgun (WGS) entry which is preliminary data.</text>
</comment>
<dbReference type="RefSeq" id="WP_050528947.1">
    <property type="nucleotide sequence ID" value="NZ_AQQZ01000001.1"/>
</dbReference>
<feature type="transmembrane region" description="Helical" evidence="1">
    <location>
        <begin position="34"/>
        <end position="56"/>
    </location>
</feature>
<dbReference type="EMBL" id="AQQZ01000001">
    <property type="protein sequence ID" value="KNG95228.1"/>
    <property type="molecule type" value="Genomic_DNA"/>
</dbReference>
<keyword evidence="1" id="KW-0472">Membrane</keyword>
<organism evidence="2 3">
    <name type="scientific">Pseudaestuariivita atlantica</name>
    <dbReference type="NCBI Taxonomy" id="1317121"/>
    <lineage>
        <taxon>Bacteria</taxon>
        <taxon>Pseudomonadati</taxon>
        <taxon>Pseudomonadota</taxon>
        <taxon>Alphaproteobacteria</taxon>
        <taxon>Rhodobacterales</taxon>
        <taxon>Paracoccaceae</taxon>
        <taxon>Pseudaestuariivita</taxon>
    </lineage>
</organism>